<dbReference type="NCBIfam" id="NF012153">
    <property type="entry name" value="tet_protect"/>
    <property type="match status" value="1"/>
</dbReference>
<evidence type="ECO:0000256" key="4">
    <source>
        <dbReference type="ARBA" id="ARBA00023251"/>
    </source>
</evidence>
<evidence type="ECO:0000256" key="1">
    <source>
        <dbReference type="ARBA" id="ARBA00022741"/>
    </source>
</evidence>
<keyword evidence="4" id="KW-0046">Antibiotic resistance</keyword>
<dbReference type="Pfam" id="PF03764">
    <property type="entry name" value="EFG_IV"/>
    <property type="match status" value="1"/>
</dbReference>
<dbReference type="PRINTS" id="PR00315">
    <property type="entry name" value="ELONGATNFCT"/>
</dbReference>
<proteinExistence type="predicted"/>
<dbReference type="GO" id="GO:0046677">
    <property type="term" value="P:response to antibiotic"/>
    <property type="evidence" value="ECO:0007669"/>
    <property type="project" value="UniProtKB-KW"/>
</dbReference>
<evidence type="ECO:0000256" key="3">
    <source>
        <dbReference type="ARBA" id="ARBA00023134"/>
    </source>
</evidence>
<dbReference type="GO" id="GO:0003924">
    <property type="term" value="F:GTPase activity"/>
    <property type="evidence" value="ECO:0007669"/>
    <property type="project" value="InterPro"/>
</dbReference>
<dbReference type="CDD" id="cd01684">
    <property type="entry name" value="Tet_like_IV"/>
    <property type="match status" value="1"/>
</dbReference>
<dbReference type="PROSITE" id="PS00301">
    <property type="entry name" value="G_TR_1"/>
    <property type="match status" value="1"/>
</dbReference>
<dbReference type="Gene3D" id="3.30.70.870">
    <property type="entry name" value="Elongation Factor G (Translational Gtpase), domain 3"/>
    <property type="match status" value="1"/>
</dbReference>
<dbReference type="InterPro" id="IPR035650">
    <property type="entry name" value="Tet_C"/>
</dbReference>
<dbReference type="Gene3D" id="2.40.30.10">
    <property type="entry name" value="Translation factors"/>
    <property type="match status" value="1"/>
</dbReference>
<evidence type="ECO:0000313" key="6">
    <source>
        <dbReference type="EMBL" id="KEK22175.1"/>
    </source>
</evidence>
<feature type="domain" description="Tr-type G" evidence="5">
    <location>
        <begin position="1"/>
        <end position="253"/>
    </location>
</feature>
<gene>
    <name evidence="6" type="ORF">BAGA_20690</name>
</gene>
<dbReference type="AlphaFoldDB" id="A0A073K6H1"/>
<dbReference type="FunFam" id="3.40.50.300:FF:002549">
    <property type="entry name" value="Tetracycline resistance protein, GTP-binding elongation family"/>
    <property type="match status" value="1"/>
</dbReference>
<reference evidence="6 7" key="1">
    <citation type="submission" date="2014-06" db="EMBL/GenBank/DDBJ databases">
        <title>Draft genome sequence of Bacillus gaemokensis JCM 15801 (MCCC 1A00707).</title>
        <authorList>
            <person name="Lai Q."/>
            <person name="Liu Y."/>
            <person name="Shao Z."/>
        </authorList>
    </citation>
    <scope>NUCLEOTIDE SEQUENCE [LARGE SCALE GENOMIC DNA]</scope>
    <source>
        <strain evidence="6 7">JCM 15801</strain>
    </source>
</reference>
<dbReference type="EMBL" id="JOTM01000038">
    <property type="protein sequence ID" value="KEK22175.1"/>
    <property type="molecule type" value="Genomic_DNA"/>
</dbReference>
<dbReference type="NCBIfam" id="TIGR00231">
    <property type="entry name" value="small_GTP"/>
    <property type="match status" value="1"/>
</dbReference>
<dbReference type="InterPro" id="IPR020568">
    <property type="entry name" value="Ribosomal_Su5_D2-typ_SF"/>
</dbReference>
<dbReference type="InterPro" id="IPR005517">
    <property type="entry name" value="Transl_elong_EFG/EF2_IV"/>
</dbReference>
<dbReference type="Pfam" id="PF00009">
    <property type="entry name" value="GTP_EFTU"/>
    <property type="match status" value="1"/>
</dbReference>
<dbReference type="GO" id="GO:0005737">
    <property type="term" value="C:cytoplasm"/>
    <property type="evidence" value="ECO:0007669"/>
    <property type="project" value="UniProtKB-ARBA"/>
</dbReference>
<dbReference type="eggNOG" id="COG0480">
    <property type="taxonomic scope" value="Bacteria"/>
</dbReference>
<dbReference type="SUPFAM" id="SSF54211">
    <property type="entry name" value="Ribosomal protein S5 domain 2-like"/>
    <property type="match status" value="1"/>
</dbReference>
<evidence type="ECO:0000256" key="2">
    <source>
        <dbReference type="ARBA" id="ARBA00022917"/>
    </source>
</evidence>
<dbReference type="InterPro" id="IPR035647">
    <property type="entry name" value="EFG_III/V"/>
</dbReference>
<sequence>MKTINIGIVAHVDAGKTSLTERILYETNVIQEIGQVDKGSTQTDSLELERKRGITIKASVVSFFINNLKVNVIDTPGHADFIAEVERSFRVLDGAVLVISAVEGIQAQTKILMRTLQKLRIPTILFVNKIDRTGAQTTKVIQHIKETLSKQVLPLCTVKDEGTKYACIVQNDLRFNANEALYDECIELLAPYNESLLESYVNGEILTETTLKEELLYQIQHSNVYPIFFGSAMTGIGINELLESISVMIPQNDCNNDVNTPLSGVVFKIEREPSGEKIAYIRIFSGCLHVRKYVDIYRKQSNLKIFSHKEKIKKLHIFHNGSAIQSPTASTGEFCKVWGLSDIKIGDVIGEWSYKMKDIHFFAEPQLEAAIEALPKEKNHDLYQALMELSEEDPLIKVLKDDIHHEIYIRLFGEVQKEVIETILKEKYDLVVSFSDTRIVCIEKPIGVGNAVEIMGEKNNPFYATIGFQIEPGAPKSGITYNLEVELGSLPLAFHKAIEDTVSQTLKQGLYGWEVTDIVVTLTHTGYASPVTTAGDFRKLTPLVLMDALKQAGTTVYEPVNEFELTVPANSVSTVMYKLSAMHATFTEPVLHNDFFSLTGTLPMAKTENFKRILHSFTEGEGVFISRPCGYDKLDSNFPIRKRVDYNPLNRKDYLLHVLRAY</sequence>
<accession>A0A073K6H1</accession>
<dbReference type="CDD" id="cd03711">
    <property type="entry name" value="Tet_C"/>
    <property type="match status" value="1"/>
</dbReference>
<dbReference type="PANTHER" id="PTHR43636">
    <property type="entry name" value="ELONGATION FACTOR G, MITOCHONDRIAL"/>
    <property type="match status" value="1"/>
</dbReference>
<name>A0A073K6H1_9BACI</name>
<dbReference type="GO" id="GO:0005525">
    <property type="term" value="F:GTP binding"/>
    <property type="evidence" value="ECO:0007669"/>
    <property type="project" value="UniProtKB-KW"/>
</dbReference>
<dbReference type="OrthoDB" id="9804431at2"/>
<dbReference type="InterPro" id="IPR009000">
    <property type="entry name" value="Transl_B-barrel_sf"/>
</dbReference>
<dbReference type="InterPro" id="IPR041095">
    <property type="entry name" value="EFG_II"/>
</dbReference>
<keyword evidence="1" id="KW-0547">Nucleotide-binding</keyword>
<dbReference type="PRINTS" id="PR01037">
    <property type="entry name" value="TCRTETOQM"/>
</dbReference>
<dbReference type="CDD" id="cd04168">
    <property type="entry name" value="TetM_like"/>
    <property type="match status" value="1"/>
</dbReference>
<evidence type="ECO:0000313" key="7">
    <source>
        <dbReference type="Proteomes" id="UP000027778"/>
    </source>
</evidence>
<dbReference type="Pfam" id="PF14492">
    <property type="entry name" value="EFG_III"/>
    <property type="match status" value="1"/>
</dbReference>
<dbReference type="SMART" id="SM00889">
    <property type="entry name" value="EFG_IV"/>
    <property type="match status" value="1"/>
</dbReference>
<dbReference type="SUPFAM" id="SSF52540">
    <property type="entry name" value="P-loop containing nucleoside triphosphate hydrolases"/>
    <property type="match status" value="1"/>
</dbReference>
<dbReference type="RefSeq" id="WP_033677936.1">
    <property type="nucleotide sequence ID" value="NZ_JOTM01000038.1"/>
</dbReference>
<dbReference type="InterPro" id="IPR014721">
    <property type="entry name" value="Ribsml_uS5_D2-typ_fold_subgr"/>
</dbReference>
<dbReference type="PANTHER" id="PTHR43636:SF2">
    <property type="entry name" value="ELONGATION FACTOR G, MITOCHONDRIAL"/>
    <property type="match status" value="1"/>
</dbReference>
<keyword evidence="7" id="KW-1185">Reference proteome</keyword>
<dbReference type="InterPro" id="IPR004161">
    <property type="entry name" value="EFTu-like_2"/>
</dbReference>
<dbReference type="InterPro" id="IPR027417">
    <property type="entry name" value="P-loop_NTPase"/>
</dbReference>
<evidence type="ECO:0000259" key="5">
    <source>
        <dbReference type="PROSITE" id="PS51722"/>
    </source>
</evidence>
<organism evidence="6 7">
    <name type="scientific">Bacillus gaemokensis</name>
    <dbReference type="NCBI Taxonomy" id="574375"/>
    <lineage>
        <taxon>Bacteria</taxon>
        <taxon>Bacillati</taxon>
        <taxon>Bacillota</taxon>
        <taxon>Bacilli</taxon>
        <taxon>Bacillales</taxon>
        <taxon>Bacillaceae</taxon>
        <taxon>Bacillus</taxon>
        <taxon>Bacillus cereus group</taxon>
    </lineage>
</organism>
<dbReference type="InterPro" id="IPR000795">
    <property type="entry name" value="T_Tr_GTP-bd_dom"/>
</dbReference>
<comment type="caution">
    <text evidence="6">The sequence shown here is derived from an EMBL/GenBank/DDBJ whole genome shotgun (WGS) entry which is preliminary data.</text>
</comment>
<dbReference type="InterPro" id="IPR005225">
    <property type="entry name" value="Small_GTP-bd"/>
</dbReference>
<dbReference type="Gene3D" id="3.30.230.10">
    <property type="match status" value="1"/>
</dbReference>
<dbReference type="Pfam" id="PF03144">
    <property type="entry name" value="GTP_EFTU_D2"/>
    <property type="match status" value="1"/>
</dbReference>
<keyword evidence="3" id="KW-0342">GTP-binding</keyword>
<dbReference type="SUPFAM" id="SSF50447">
    <property type="entry name" value="Translation proteins"/>
    <property type="match status" value="1"/>
</dbReference>
<dbReference type="Proteomes" id="UP000027778">
    <property type="component" value="Unassembled WGS sequence"/>
</dbReference>
<dbReference type="STRING" id="574375.AZF08_09665"/>
<protein>
    <submittedName>
        <fullName evidence="6">Tetracycline resistance protein</fullName>
    </submittedName>
</protein>
<dbReference type="SUPFAM" id="SSF54980">
    <property type="entry name" value="EF-G C-terminal domain-like"/>
    <property type="match status" value="2"/>
</dbReference>
<keyword evidence="2" id="KW-0648">Protein biosynthesis</keyword>
<dbReference type="InterPro" id="IPR000640">
    <property type="entry name" value="EFG_V-like"/>
</dbReference>
<dbReference type="Gene3D" id="3.40.50.300">
    <property type="entry name" value="P-loop containing nucleotide triphosphate hydrolases"/>
    <property type="match status" value="1"/>
</dbReference>
<dbReference type="InterPro" id="IPR031157">
    <property type="entry name" value="G_TR_CS"/>
</dbReference>
<dbReference type="Pfam" id="PF00679">
    <property type="entry name" value="EFG_C"/>
    <property type="match status" value="1"/>
</dbReference>
<dbReference type="GO" id="GO:0003746">
    <property type="term" value="F:translation elongation factor activity"/>
    <property type="evidence" value="ECO:0007669"/>
    <property type="project" value="TreeGrafter"/>
</dbReference>
<dbReference type="PROSITE" id="PS51722">
    <property type="entry name" value="G_TR_2"/>
    <property type="match status" value="1"/>
</dbReference>